<dbReference type="PROSITE" id="PS51722">
    <property type="entry name" value="G_TR_2"/>
    <property type="match status" value="1"/>
</dbReference>
<dbReference type="InterPro" id="IPR009000">
    <property type="entry name" value="Transl_B-barrel_sf"/>
</dbReference>
<dbReference type="NCBIfam" id="NF009372">
    <property type="entry name" value="PRK12735.1"/>
    <property type="match status" value="1"/>
</dbReference>
<dbReference type="GO" id="GO:0005525">
    <property type="term" value="F:GTP binding"/>
    <property type="evidence" value="ECO:0007669"/>
    <property type="project" value="UniProtKB-UniRule"/>
</dbReference>
<dbReference type="InterPro" id="IPR008758">
    <property type="entry name" value="Peptidase_S28"/>
</dbReference>
<keyword evidence="8 13" id="KW-1133">Transmembrane helix</keyword>
<dbReference type="InterPro" id="IPR004160">
    <property type="entry name" value="Transl_elong_EFTu/EF1A_C"/>
</dbReference>
<evidence type="ECO:0000256" key="12">
    <source>
        <dbReference type="ARBA" id="ARBA00023136"/>
    </source>
</evidence>
<dbReference type="HAMAP" id="MF_03109">
    <property type="entry name" value="Sey1"/>
    <property type="match status" value="1"/>
</dbReference>
<dbReference type="GO" id="GO:0005789">
    <property type="term" value="C:endoplasmic reticulum membrane"/>
    <property type="evidence" value="ECO:0007669"/>
    <property type="project" value="UniProtKB-SubCell"/>
</dbReference>
<dbReference type="InterPro" id="IPR031157">
    <property type="entry name" value="G_TR_CS"/>
</dbReference>
<dbReference type="VEuPathDB" id="FungiDB:ASPNIDRAFT2_1168774"/>
<dbReference type="ESTHER" id="aspng-AnPEP">
    <property type="family name" value="Prolylcarboxypeptidase"/>
</dbReference>
<evidence type="ECO:0000256" key="7">
    <source>
        <dbReference type="ARBA" id="ARBA00022917"/>
    </source>
</evidence>
<dbReference type="VEuPathDB" id="FungiDB:M747DRAFT_332466"/>
<dbReference type="InterPro" id="IPR029058">
    <property type="entry name" value="AB_hydrolase_fold"/>
</dbReference>
<keyword evidence="7" id="KW-0648">Protein biosynthesis</keyword>
<dbReference type="NCBIfam" id="TIGR00485">
    <property type="entry name" value="EF-Tu"/>
    <property type="match status" value="1"/>
</dbReference>
<dbReference type="PROSITE" id="PS00301">
    <property type="entry name" value="G_TR_1"/>
    <property type="match status" value="1"/>
</dbReference>
<evidence type="ECO:0000256" key="5">
    <source>
        <dbReference type="ARBA" id="ARBA00022801"/>
    </source>
</evidence>
<dbReference type="GO" id="GO:0005739">
    <property type="term" value="C:mitochondrion"/>
    <property type="evidence" value="ECO:0007669"/>
    <property type="project" value="GOC"/>
</dbReference>
<dbReference type="VEuPathDB" id="FungiDB:ATCC64974_102830"/>
<dbReference type="InterPro" id="IPR030386">
    <property type="entry name" value="G_GB1_RHD3_dom"/>
</dbReference>
<reference evidence="20" key="1">
    <citation type="journal article" date="2016" name="Genome Announc.">
        <title>Draft genome sequence of Aspergillus niger strain An76.</title>
        <authorList>
            <person name="Gong W."/>
            <person name="Cheng Z."/>
            <person name="Zhang H."/>
            <person name="Liu L."/>
            <person name="Gao P."/>
            <person name="Wang L."/>
        </authorList>
    </citation>
    <scope>NUCLEOTIDE SEQUENCE [LARGE SCALE GENOMIC DNA]</scope>
    <source>
        <strain evidence="20">An76</strain>
    </source>
</reference>
<dbReference type="PANTHER" id="PTHR45923:SF2">
    <property type="entry name" value="PROTEIN SEY1"/>
    <property type="match status" value="1"/>
</dbReference>
<comment type="similarity">
    <text evidence="1">Belongs to the TRAFAC class translation factor GTPase superfamily. Classic translation factor GTPase family. EF-Tu/EF-1A subfamily.</text>
</comment>
<dbReference type="FunFam" id="3.40.50.1820:FF:000196">
    <property type="entry name" value="Endoprotease endo-Pro"/>
    <property type="match status" value="1"/>
</dbReference>
<evidence type="ECO:0000256" key="6">
    <source>
        <dbReference type="ARBA" id="ARBA00022824"/>
    </source>
</evidence>
<keyword evidence="12 13" id="KW-0472">Membrane</keyword>
<feature type="topological domain" description="Lumenal" evidence="13">
    <location>
        <begin position="1240"/>
        <end position="1242"/>
    </location>
</feature>
<accession>A0A100II62</accession>
<evidence type="ECO:0000256" key="9">
    <source>
        <dbReference type="ARBA" id="ARBA00023054"/>
    </source>
</evidence>
<dbReference type="InterPro" id="IPR004541">
    <property type="entry name" value="Transl_elong_EFTu/EF1A_bac/org"/>
</dbReference>
<keyword evidence="4" id="KW-0251">Elongation factor</keyword>
<dbReference type="Pfam" id="PF03144">
    <property type="entry name" value="GTP_EFTU_D2"/>
    <property type="match status" value="1"/>
</dbReference>
<name>A0A100II62_ASPNG</name>
<dbReference type="GO" id="GO:0003924">
    <property type="term" value="F:GTPase activity"/>
    <property type="evidence" value="ECO:0007669"/>
    <property type="project" value="UniProtKB-UniRule"/>
</dbReference>
<dbReference type="GO" id="GO:0070008">
    <property type="term" value="F:serine-type exopeptidase activity"/>
    <property type="evidence" value="ECO:0007669"/>
    <property type="project" value="InterPro"/>
</dbReference>
<dbReference type="VEuPathDB" id="FungiDB:An08g04490"/>
<dbReference type="PaxDb" id="5061-CADANGAP00006644"/>
<dbReference type="SUPFAM" id="SSF52540">
    <property type="entry name" value="P-loop containing nucleoside triphosphate hydrolases"/>
    <property type="match status" value="2"/>
</dbReference>
<evidence type="ECO:0000256" key="14">
    <source>
        <dbReference type="RuleBase" id="RU004061"/>
    </source>
</evidence>
<feature type="binding site" evidence="13">
    <location>
        <begin position="536"/>
        <end position="543"/>
    </location>
    <ligand>
        <name>GTP</name>
        <dbReference type="ChEBI" id="CHEBI:37565"/>
    </ligand>
</feature>
<dbReference type="VEuPathDB" id="FungiDB:M747DRAFT_296749"/>
<dbReference type="Proteomes" id="UP000068243">
    <property type="component" value="Unassembled WGS sequence"/>
</dbReference>
<evidence type="ECO:0000256" key="1">
    <source>
        <dbReference type="ARBA" id="ARBA00007249"/>
    </source>
</evidence>
<evidence type="ECO:0000256" key="13">
    <source>
        <dbReference type="HAMAP-Rule" id="MF_03109"/>
    </source>
</evidence>
<keyword evidence="11 13" id="KW-0342">GTP-binding</keyword>
<dbReference type="Pfam" id="PF05879">
    <property type="entry name" value="RHD3_GTPase"/>
    <property type="match status" value="1"/>
</dbReference>
<dbReference type="InterPro" id="IPR041709">
    <property type="entry name" value="EF-Tu_GTP-bd"/>
</dbReference>
<dbReference type="VEuPathDB" id="FungiDB:An08g04470"/>
<comment type="similarity">
    <text evidence="13">Belongs to the TRAFAC class dynamin-like GTPase superfamily. GB1/RHD3 GTPase family. RHD3 subfamily.</text>
</comment>
<dbReference type="GO" id="GO:0003746">
    <property type="term" value="F:translation elongation factor activity"/>
    <property type="evidence" value="ECO:0007669"/>
    <property type="project" value="UniProtKB-KW"/>
</dbReference>
<dbReference type="Gene3D" id="3.40.50.1820">
    <property type="entry name" value="alpha/beta hydrolase"/>
    <property type="match status" value="2"/>
</dbReference>
<dbReference type="EMBL" id="BCMY01000006">
    <property type="protein sequence ID" value="GAQ41715.1"/>
    <property type="molecule type" value="Genomic_DNA"/>
</dbReference>
<keyword evidence="3 13" id="KW-0547">Nucleotide-binding</keyword>
<dbReference type="Pfam" id="PF20428">
    <property type="entry name" value="Sey1_3HB"/>
    <property type="match status" value="1"/>
</dbReference>
<dbReference type="SUPFAM" id="SSF53474">
    <property type="entry name" value="alpha/beta-Hydrolases"/>
    <property type="match status" value="1"/>
</dbReference>
<comment type="subcellular location">
    <subcellularLocation>
        <location evidence="13">Endoplasmic reticulum membrane</location>
        <topology evidence="13">Multi-pass membrane protein</topology>
    </subcellularLocation>
    <text evidence="13">Enriched in the cortical ER. Concentrated in punctae along the ER tubules.</text>
</comment>
<dbReference type="InterPro" id="IPR005225">
    <property type="entry name" value="Small_GTP-bd"/>
</dbReference>
<dbReference type="FunFam" id="3.40.50.1820:FF:000165">
    <property type="entry name" value="Serine peptidase, putative"/>
    <property type="match status" value="1"/>
</dbReference>
<evidence type="ECO:0000256" key="11">
    <source>
        <dbReference type="ARBA" id="ARBA00023134"/>
    </source>
</evidence>
<dbReference type="SUPFAM" id="SSF50447">
    <property type="entry name" value="Translation proteins"/>
    <property type="match status" value="1"/>
</dbReference>
<dbReference type="Pfam" id="PF00009">
    <property type="entry name" value="GTP_EFTU"/>
    <property type="match status" value="1"/>
</dbReference>
<dbReference type="CDD" id="cd01851">
    <property type="entry name" value="GBP"/>
    <property type="match status" value="1"/>
</dbReference>
<organism evidence="19 20">
    <name type="scientific">Aspergillus niger</name>
    <dbReference type="NCBI Taxonomy" id="5061"/>
    <lineage>
        <taxon>Eukaryota</taxon>
        <taxon>Fungi</taxon>
        <taxon>Dikarya</taxon>
        <taxon>Ascomycota</taxon>
        <taxon>Pezizomycotina</taxon>
        <taxon>Eurotiomycetes</taxon>
        <taxon>Eurotiomycetidae</taxon>
        <taxon>Eurotiales</taxon>
        <taxon>Aspergillaceae</taxon>
        <taxon>Aspergillus</taxon>
        <taxon>Aspergillus subgen. Circumdati</taxon>
    </lineage>
</organism>
<feature type="compositionally biased region" description="Acidic residues" evidence="15">
    <location>
        <begin position="1159"/>
        <end position="1172"/>
    </location>
</feature>
<protein>
    <recommendedName>
        <fullName evidence="14">Elongation factor Tu</fullName>
    </recommendedName>
</protein>
<evidence type="ECO:0000256" key="2">
    <source>
        <dbReference type="ARBA" id="ARBA00022692"/>
    </source>
</evidence>
<dbReference type="GO" id="GO:0032543">
    <property type="term" value="P:mitochondrial translation"/>
    <property type="evidence" value="ECO:0007669"/>
    <property type="project" value="UniProtKB-ARBA"/>
</dbReference>
<dbReference type="VEuPathDB" id="FungiDB:An08g04480"/>
<evidence type="ECO:0000256" key="3">
    <source>
        <dbReference type="ARBA" id="ARBA00022741"/>
    </source>
</evidence>
<dbReference type="NCBIfam" id="NF000766">
    <property type="entry name" value="PRK00049.1"/>
    <property type="match status" value="1"/>
</dbReference>
<evidence type="ECO:0000313" key="20">
    <source>
        <dbReference type="Proteomes" id="UP000068243"/>
    </source>
</evidence>
<keyword evidence="6 13" id="KW-0256">Endoplasmic reticulum</keyword>
<dbReference type="VEuPathDB" id="FungiDB:ASPNIDRAFT2_1041533"/>
<evidence type="ECO:0000259" key="18">
    <source>
        <dbReference type="PROSITE" id="PS51722"/>
    </source>
</evidence>
<dbReference type="InterPro" id="IPR004161">
    <property type="entry name" value="EFTu-like_2"/>
</dbReference>
<feature type="region of interest" description="Disordered" evidence="15">
    <location>
        <begin position="1145"/>
        <end position="1172"/>
    </location>
</feature>
<dbReference type="InterPro" id="IPR009001">
    <property type="entry name" value="Transl_elong_EF1A/Init_IF2_C"/>
</dbReference>
<keyword evidence="5 13" id="KW-0378">Hydrolase</keyword>
<dbReference type="Gene3D" id="3.40.50.300">
    <property type="entry name" value="P-loop containing nucleotide triphosphate hydrolases"/>
    <property type="match status" value="2"/>
</dbReference>
<dbReference type="CDD" id="cd01884">
    <property type="entry name" value="EF_Tu"/>
    <property type="match status" value="1"/>
</dbReference>
<sequence>MSSLARSANLLFRSSRASLLRPRAVNPIQHVFLGDKLAARGMATAFERTKPHVNIGTIGHVDHGKTTLTAAITKHQASKGLAQFLEYGAIDKAPEERKRGITISSAHIEYATDARHYSHVDCPGHADYIKNMITGAANMDGAIIVVAASDGQMPQTREHLLLARQVGVQKIVVFVNKVDAIDDPEMLELVELEMRELLSTYGFEGEETPIVFGSALCAIEDRRPDIGTERIDALLEAVDTWIPTPQRDLDKPFLMSIEEVFSIPGRGTVASGRVERGLLKRDSEVEIIGTTNEVIKTKVTDIETFKKSCSESRAGDNSGLLLRGVRREDLRRGMVIAAPGSAKANSKFMVSMYVLTEAEGGRRTGFGVQYRPQLFIRTADEAAEFSFPDGDQSRRIMPGDNVEMIVKTHRPVAAEAGQRFNIREGGRTVATAALPVVVSSHPRKTEQLSHIPYSFTSTKPALSDYSAAAVQLTSSVMATNGHFAAIGNGSSDKTAYEHGVQVIDENKEFNANLSKYLTLEDVTPAGFNYHLISVFGSQSTGKSTLLNHLFGTQFSVMSELERRQTTKGIWMSKNKNGGDGSMSDNILVMDVEGTDGRERGEDQDFERKSALFALATSEVLIVNIWEHQVGLYQGANMGLLKTVFEVNMQLFLKDRATSHRSLLFFVIRDFVGNTPLQNLQRTLMEDMSRLWDSISKPAGLEHSSVHDYFDFQFYGLPHKSYQPEQFVAETKKLSLRFREGQKDPSLDARKGEFSDGGVFLPEYHRRIPADGFSHYAEGIWDQIVNNKDLDLPTQQELLAQFRCDEILREVMVAFDDAIVPFEDKQSQAARLGEPEILGGLGAAMRASRSKAFKSFEMEASRYHKGVYQRKRAELESKIDTRLKALFQGQLDATHKSGITEFSDAVSGAVKAGQKKGTGYDFAEIVNEEVTKAVQKFKEVAHETAVEGAAWSDSQQQLALYEKELAEVSARLRREEMRRLAGRVERWVQSRLGESVGLEFNALGSGRAGGGAPEEGEKPTEKKFWDRVWNVFVETVLDAERRFTDRASSFDASLEEVDVGLWRLRRKSWGVLRAKIDEEMVEGNLLLKLRENFEDKFRYDDAGVPRIWRPTDDIEGIYTRARESTLTLIPLLSRFRLAETSAPPPLDRWVGHTPSSATAADEEDLPPIGGVDEEEGKSLEEEMTILSESKRQELTVRFKKAADGVYVEAKRSAIGGMTQVPLYFYGILLALGWNEIVAVLRNPAYFFLLFVCLVAGYVTYQLNLWGPIMKMTEAASNQALVEGKKRLREFLESSDTGRQAIAMSTAGGAGRGEQVEMSRLNKQGKTTAEDEDGDFIASRILFDPHIMPLLLRILINVSALSRNPAISQPSLSRVPAGAPPMALQPDSPRRRHYERLKCLSLACNVLASISISSIYLLTMSSAGSTPSGCPDALRRCTTINSAVTLSIRLCRTPHAVPGLIYALEILCSPRQLTMRAFSTVAAAALALSWASLAQAARPRLVPKPVSRPASSKSAATTGEAYFEQLLDHHNPEKGTFSQRYWWSTEYWGGPGSPVVLFTPGEVSADGYEGYLTNETLTGVYAQEIQGAVILIEHRYWGDSSPYEVLNAETLQYLTLDQAILDMTYFAETVKLQFDNSTRSNAQNAPWVMVGGSYSGALTAWTESVAPGTFWAYHATSAPVEAIYDFWQYFYPIQQGMAQNCSKDVSLVAEYVDKVGKNGTAKEQQALKELFGLGAVEHFDDFAAVLPNGPYLWQDNDFATGYSSFFQFCDAVEGVEAGAAVTPGPEGVGLEKALANYANWFNSTILPDCIPPPLVSSLSIFKANPVTDCASYGYWTDEWSVACFDSYNASSPIYTDTSVGNAVDRQWEWFLCNEPFFYWQDGAPEGTSTIVPRLVSASYWQRQCPLYFPETNGYTYGSAKGKNAATVNSWTGGWDMTRNTTRLIWTNGQYDPWRDSGVSSTFRPGGPLASTANEPVQIIPGGFHCSDLYMADYYANEGVKKVVDNEVKQIKEWVEEYYA</sequence>
<dbReference type="InterPro" id="IPR033720">
    <property type="entry name" value="EFTU_2"/>
</dbReference>
<dbReference type="FunFam" id="2.40.30.10:FF:000001">
    <property type="entry name" value="Elongation factor Tu"/>
    <property type="match status" value="1"/>
</dbReference>
<feature type="topological domain" description="Cytoplasmic" evidence="13">
    <location>
        <begin position="1"/>
        <end position="1218"/>
    </location>
</feature>
<proteinExistence type="inferred from homology"/>
<feature type="region of interest" description="Disordered" evidence="15">
    <location>
        <begin position="1367"/>
        <end position="1386"/>
    </location>
</feature>
<dbReference type="SUPFAM" id="SSF50465">
    <property type="entry name" value="EF-Tu/eEF-1alpha/eIF2-gamma C-terminal domain"/>
    <property type="match status" value="1"/>
</dbReference>
<dbReference type="PANTHER" id="PTHR45923">
    <property type="entry name" value="PROTEIN SEY1"/>
    <property type="match status" value="1"/>
</dbReference>
<dbReference type="PRINTS" id="PR00315">
    <property type="entry name" value="ELONGATNFCT"/>
</dbReference>
<dbReference type="GO" id="GO:0016320">
    <property type="term" value="P:endoplasmic reticulum membrane fusion"/>
    <property type="evidence" value="ECO:0007669"/>
    <property type="project" value="TreeGrafter"/>
</dbReference>
<feature type="transmembrane region" description="Helical" evidence="16">
    <location>
        <begin position="1243"/>
        <end position="1261"/>
    </location>
</feature>
<gene>
    <name evidence="13" type="primary">SEY1</name>
    <name evidence="19" type="ORF">ABL_04376</name>
</gene>
<dbReference type="OrthoDB" id="1597724at2759"/>
<dbReference type="FunFam" id="3.40.50.300:FF:000003">
    <property type="entry name" value="Elongation factor Tu"/>
    <property type="match status" value="1"/>
</dbReference>
<dbReference type="InterPro" id="IPR008803">
    <property type="entry name" value="RHD3/Sey1"/>
</dbReference>
<dbReference type="GO" id="GO:0006508">
    <property type="term" value="P:proteolysis"/>
    <property type="evidence" value="ECO:0007669"/>
    <property type="project" value="InterPro"/>
</dbReference>
<dbReference type="Pfam" id="PF03143">
    <property type="entry name" value="GTP_EFTU_D3"/>
    <property type="match status" value="1"/>
</dbReference>
<dbReference type="PROSITE" id="PS51715">
    <property type="entry name" value="G_GB1_RHD3"/>
    <property type="match status" value="1"/>
</dbReference>
<evidence type="ECO:0000259" key="17">
    <source>
        <dbReference type="PROSITE" id="PS51715"/>
    </source>
</evidence>
<dbReference type="NCBIfam" id="TIGR00231">
    <property type="entry name" value="small_GTP"/>
    <property type="match status" value="1"/>
</dbReference>
<dbReference type="Gene3D" id="2.40.30.10">
    <property type="entry name" value="Translation factors"/>
    <property type="match status" value="2"/>
</dbReference>
<dbReference type="Pfam" id="PF05577">
    <property type="entry name" value="Peptidase_S28"/>
    <property type="match status" value="2"/>
</dbReference>
<dbReference type="CDD" id="cd03697">
    <property type="entry name" value="EFTU_II"/>
    <property type="match status" value="1"/>
</dbReference>
<feature type="domain" description="GB1/RHD3-type G" evidence="17">
    <location>
        <begin position="526"/>
        <end position="776"/>
    </location>
</feature>
<dbReference type="VEuPathDB" id="FungiDB:M747DRAFT_296751"/>
<comment type="caution">
    <text evidence="19">The sequence shown here is derived from an EMBL/GenBank/DDBJ whole genome shotgun (WGS) entry which is preliminary data.</text>
</comment>
<evidence type="ECO:0000313" key="19">
    <source>
        <dbReference type="EMBL" id="GAQ41715.1"/>
    </source>
</evidence>
<evidence type="ECO:0000256" key="4">
    <source>
        <dbReference type="ARBA" id="ARBA00022768"/>
    </source>
</evidence>
<dbReference type="NCBIfam" id="NF009373">
    <property type="entry name" value="PRK12736.1"/>
    <property type="match status" value="1"/>
</dbReference>
<keyword evidence="2 13" id="KW-0812">Transmembrane</keyword>
<keyword evidence="10" id="KW-0496">Mitochondrion</keyword>
<dbReference type="FunFam" id="3.40.50.300:FF:000727">
    <property type="entry name" value="Protein SEY1 homolog"/>
    <property type="match status" value="1"/>
</dbReference>
<keyword evidence="9" id="KW-0175">Coiled coil</keyword>
<dbReference type="InterPro" id="IPR046758">
    <property type="entry name" value="Sey1/RHD3-like_3HB"/>
</dbReference>
<dbReference type="VEuPathDB" id="FungiDB:ASPNIDRAFT2_1129330"/>
<evidence type="ECO:0000256" key="16">
    <source>
        <dbReference type="SAM" id="Phobius"/>
    </source>
</evidence>
<feature type="domain" description="Tr-type G" evidence="18">
    <location>
        <begin position="50"/>
        <end position="246"/>
    </location>
</feature>
<evidence type="ECO:0000256" key="8">
    <source>
        <dbReference type="ARBA" id="ARBA00022989"/>
    </source>
</evidence>
<dbReference type="VEuPathDB" id="FungiDB:ATCC64974_102810"/>
<dbReference type="InterPro" id="IPR027417">
    <property type="entry name" value="P-loop_NTPase"/>
</dbReference>
<evidence type="ECO:0000256" key="15">
    <source>
        <dbReference type="SAM" id="MobiDB-lite"/>
    </source>
</evidence>
<dbReference type="InterPro" id="IPR000795">
    <property type="entry name" value="T_Tr_GTP-bd_dom"/>
</dbReference>
<feature type="topological domain" description="Cytoplasmic" evidence="13">
    <location>
        <begin position="1264"/>
        <end position="2017"/>
    </location>
</feature>
<dbReference type="VEuPathDB" id="FungiDB:ATCC64974_102820"/>
<evidence type="ECO:0000256" key="10">
    <source>
        <dbReference type="ARBA" id="ARBA00023128"/>
    </source>
</evidence>